<comment type="caution">
    <text evidence="12">The sequence shown here is derived from an EMBL/GenBank/DDBJ whole genome shotgun (WGS) entry which is preliminary data.</text>
</comment>
<evidence type="ECO:0000256" key="10">
    <source>
        <dbReference type="ARBA" id="ARBA00023180"/>
    </source>
</evidence>
<dbReference type="OrthoDB" id="10264956at2759"/>
<evidence type="ECO:0000256" key="9">
    <source>
        <dbReference type="ARBA" id="ARBA00023136"/>
    </source>
</evidence>
<evidence type="ECO:0000256" key="4">
    <source>
        <dbReference type="ARBA" id="ARBA00022679"/>
    </source>
</evidence>
<dbReference type="InterPro" id="IPR001675">
    <property type="entry name" value="Glyco_trans_29"/>
</dbReference>
<keyword evidence="13" id="KW-1185">Reference proteome</keyword>
<dbReference type="AlphaFoldDB" id="A0A9Q1BKY0"/>
<dbReference type="PANTHER" id="PTHR23136">
    <property type="entry name" value="TAX1-BINDING PROTEIN 3-RELATED"/>
    <property type="match status" value="1"/>
</dbReference>
<keyword evidence="8" id="KW-0333">Golgi apparatus</keyword>
<keyword evidence="10" id="KW-0325">Glycoprotein</keyword>
<accession>A0A9Q1BKY0</accession>
<evidence type="ECO:0000256" key="5">
    <source>
        <dbReference type="ARBA" id="ARBA00022692"/>
    </source>
</evidence>
<dbReference type="GO" id="GO:0008373">
    <property type="term" value="F:sialyltransferase activity"/>
    <property type="evidence" value="ECO:0007669"/>
    <property type="project" value="InterPro"/>
</dbReference>
<dbReference type="InterPro" id="IPR038578">
    <property type="entry name" value="GT29-like_sf"/>
</dbReference>
<keyword evidence="6" id="KW-0735">Signal-anchor</keyword>
<evidence type="ECO:0000256" key="11">
    <source>
        <dbReference type="SAM" id="Phobius"/>
    </source>
</evidence>
<evidence type="ECO:0000313" key="13">
    <source>
        <dbReference type="Proteomes" id="UP001152320"/>
    </source>
</evidence>
<dbReference type="Proteomes" id="UP001152320">
    <property type="component" value="Chromosome 15"/>
</dbReference>
<protein>
    <submittedName>
        <fullName evidence="12">Alpha-N-acetylgalactosaminide alpha-2,6-sialyltransferase 3</fullName>
    </submittedName>
</protein>
<comment type="similarity">
    <text evidence="2">Belongs to the glycosyltransferase 29 family.</text>
</comment>
<dbReference type="PANTHER" id="PTHR23136:SF12">
    <property type="entry name" value="ALPHA-2,6-SIALYLTRANSFERASE"/>
    <property type="match status" value="1"/>
</dbReference>
<evidence type="ECO:0000256" key="8">
    <source>
        <dbReference type="ARBA" id="ARBA00023034"/>
    </source>
</evidence>
<name>A0A9Q1BKY0_HOLLE</name>
<sequence length="418" mass="48648">MEVGQTSGMSWCTKYLTLKRGLFLAFCYTLVCLLYVSLYYTEPHSNNYGYDENIDRKSLETKDVDKNSKDKRDETKGDQLIVKKIQIKEVEPVTEVGTAPPEIDFVRDVLGNQVLKPNSTGMPWVNYRAILTNQSVTTHCGSCAVVSSSGQLLGKNAGREIDAHDCVIRMNDAPVKGFESDVGHRTSIRVVGHTNIKKSFGVDEDLQKQLFADPASRTERVVIHFFQRTEFDGVGEFDSIKELAMKYPRTKFDYFTTEKMKFSERLFLQETGISRAQARTWFSTGWFAMLYAIDTCESVDMYGMVYENYCDEHPDEQTPYHYYDPNSRTECGYYRVSEVRLTGGHLFITEKAIFSQWSRLYRITFFYPEWKKSRRIGIQSLKTPFLRRYETAGHRLFSRYPWWKLFFHFSGIFYPLVH</sequence>
<evidence type="ECO:0000256" key="1">
    <source>
        <dbReference type="ARBA" id="ARBA00004323"/>
    </source>
</evidence>
<evidence type="ECO:0000256" key="3">
    <source>
        <dbReference type="ARBA" id="ARBA00022676"/>
    </source>
</evidence>
<keyword evidence="9 11" id="KW-0472">Membrane</keyword>
<evidence type="ECO:0000313" key="12">
    <source>
        <dbReference type="EMBL" id="KAJ8028593.1"/>
    </source>
</evidence>
<keyword evidence="5 11" id="KW-0812">Transmembrane</keyword>
<feature type="transmembrane region" description="Helical" evidence="11">
    <location>
        <begin position="21"/>
        <end position="40"/>
    </location>
</feature>
<dbReference type="Pfam" id="PF00777">
    <property type="entry name" value="Glyco_transf_29"/>
    <property type="match status" value="1"/>
</dbReference>
<dbReference type="CDD" id="cd23965">
    <property type="entry name" value="GT29_ST6GALNAC3_4_5_6"/>
    <property type="match status" value="1"/>
</dbReference>
<dbReference type="EMBL" id="JAIZAY010000015">
    <property type="protein sequence ID" value="KAJ8028593.1"/>
    <property type="molecule type" value="Genomic_DNA"/>
</dbReference>
<dbReference type="GO" id="GO:0000139">
    <property type="term" value="C:Golgi membrane"/>
    <property type="evidence" value="ECO:0007669"/>
    <property type="project" value="UniProtKB-SubCell"/>
</dbReference>
<evidence type="ECO:0000256" key="6">
    <source>
        <dbReference type="ARBA" id="ARBA00022968"/>
    </source>
</evidence>
<evidence type="ECO:0000256" key="2">
    <source>
        <dbReference type="ARBA" id="ARBA00006003"/>
    </source>
</evidence>
<keyword evidence="3" id="KW-0328">Glycosyltransferase</keyword>
<proteinExistence type="inferred from homology"/>
<organism evidence="12 13">
    <name type="scientific">Holothuria leucospilota</name>
    <name type="common">Black long sea cucumber</name>
    <name type="synonym">Mertensiothuria leucospilota</name>
    <dbReference type="NCBI Taxonomy" id="206669"/>
    <lineage>
        <taxon>Eukaryota</taxon>
        <taxon>Metazoa</taxon>
        <taxon>Echinodermata</taxon>
        <taxon>Eleutherozoa</taxon>
        <taxon>Echinozoa</taxon>
        <taxon>Holothuroidea</taxon>
        <taxon>Aspidochirotacea</taxon>
        <taxon>Aspidochirotida</taxon>
        <taxon>Holothuriidae</taxon>
        <taxon>Holothuria</taxon>
    </lineage>
</organism>
<evidence type="ECO:0000256" key="7">
    <source>
        <dbReference type="ARBA" id="ARBA00022989"/>
    </source>
</evidence>
<keyword evidence="4" id="KW-0808">Transferase</keyword>
<comment type="subcellular location">
    <subcellularLocation>
        <location evidence="1">Golgi apparatus membrane</location>
        <topology evidence="1">Single-pass type II membrane protein</topology>
    </subcellularLocation>
</comment>
<reference evidence="12" key="1">
    <citation type="submission" date="2021-10" db="EMBL/GenBank/DDBJ databases">
        <title>Tropical sea cucumber genome reveals ecological adaptation and Cuvierian tubules defense mechanism.</title>
        <authorList>
            <person name="Chen T."/>
        </authorList>
    </citation>
    <scope>NUCLEOTIDE SEQUENCE</scope>
    <source>
        <strain evidence="12">Nanhai2018</strain>
        <tissue evidence="12">Muscle</tissue>
    </source>
</reference>
<dbReference type="Gene3D" id="3.90.1480.20">
    <property type="entry name" value="Glycosyl transferase family 29"/>
    <property type="match status" value="1"/>
</dbReference>
<gene>
    <name evidence="12" type="ORF">HOLleu_30880</name>
</gene>
<keyword evidence="7 11" id="KW-1133">Transmembrane helix</keyword>